<reference evidence="8 9" key="1">
    <citation type="submission" date="2018-06" db="EMBL/GenBank/DDBJ databases">
        <authorList>
            <consortium name="Pathogen Informatics"/>
            <person name="Doyle S."/>
        </authorList>
    </citation>
    <scope>NUCLEOTIDE SEQUENCE [LARGE SCALE GENOMIC DNA]</scope>
    <source>
        <strain evidence="8 9">NCTC10699</strain>
    </source>
</reference>
<evidence type="ECO:0000256" key="4">
    <source>
        <dbReference type="ARBA" id="ARBA00022763"/>
    </source>
</evidence>
<dbReference type="GO" id="GO:0005524">
    <property type="term" value="F:ATP binding"/>
    <property type="evidence" value="ECO:0007669"/>
    <property type="project" value="InterPro"/>
</dbReference>
<organism evidence="8 9">
    <name type="scientific">[Pasteurella] mairii</name>
    <dbReference type="NCBI Taxonomy" id="757"/>
    <lineage>
        <taxon>Bacteria</taxon>
        <taxon>Pseudomonadati</taxon>
        <taxon>Pseudomonadota</taxon>
        <taxon>Gammaproteobacteria</taxon>
        <taxon>Pasteurellales</taxon>
        <taxon>Pasteurellaceae</taxon>
    </lineage>
</organism>
<dbReference type="PROSITE" id="PS50160">
    <property type="entry name" value="DNA_LIGASE_A3"/>
    <property type="match status" value="1"/>
</dbReference>
<keyword evidence="2 8" id="KW-0436">Ligase</keyword>
<dbReference type="GO" id="GO:0003910">
    <property type="term" value="F:DNA ligase (ATP) activity"/>
    <property type="evidence" value="ECO:0007669"/>
    <property type="project" value="UniProtKB-EC"/>
</dbReference>
<dbReference type="PANTHER" id="PTHR47810">
    <property type="entry name" value="DNA LIGASE"/>
    <property type="match status" value="1"/>
</dbReference>
<dbReference type="SUPFAM" id="SSF56091">
    <property type="entry name" value="DNA ligase/mRNA capping enzyme, catalytic domain"/>
    <property type="match status" value="1"/>
</dbReference>
<dbReference type="Gene3D" id="3.30.1490.70">
    <property type="match status" value="1"/>
</dbReference>
<dbReference type="NCBIfam" id="NF006592">
    <property type="entry name" value="PRK09125.1"/>
    <property type="match status" value="1"/>
</dbReference>
<dbReference type="SUPFAM" id="SSF50249">
    <property type="entry name" value="Nucleic acid-binding proteins"/>
    <property type="match status" value="1"/>
</dbReference>
<dbReference type="AlphaFoldDB" id="A0A379B5N9"/>
<keyword evidence="3" id="KW-0235">DNA replication</keyword>
<dbReference type="PROSITE" id="PS00333">
    <property type="entry name" value="DNA_LIGASE_A2"/>
    <property type="match status" value="1"/>
</dbReference>
<keyword evidence="4" id="KW-0227">DNA damage</keyword>
<keyword evidence="9" id="KW-1185">Reference proteome</keyword>
<accession>A0A379B5N9</accession>
<dbReference type="Gene3D" id="2.40.50.140">
    <property type="entry name" value="Nucleic acid-binding proteins"/>
    <property type="match status" value="1"/>
</dbReference>
<feature type="domain" description="ATP-dependent DNA ligase family profile" evidence="7">
    <location>
        <begin position="115"/>
        <end position="196"/>
    </location>
</feature>
<sequence length="280" mass="32464">MVKKIFHSLWLFIYTLFMTLPSLATPSNLMLLETYHNQDLQGWVMSEKLDGIRGYWDGTQLFSRQNQILTPPHYFIRDFPPFAIDGELFSQRNQFEQISAVVRSQKDKGWEKLKLYVFDVPNANGNLFERLATLEQYLVQHPTPYIQIIAQIPIENKQQVMEYLAQVESQKGEGLVLRNPQAAYEPRRSSQILKLKTALDEECTVIAHHPGQGQFQHMLGSLTCENQRGTFKIGSGFNLQERQNPPPIGTVITYKYRGLTQKGLPRFATYWRQRTNLPTK</sequence>
<comment type="cofactor">
    <cofactor evidence="1">
        <name>a divalent metal cation</name>
        <dbReference type="ChEBI" id="CHEBI:60240"/>
    </cofactor>
</comment>
<keyword evidence="5" id="KW-0234">DNA repair</keyword>
<dbReference type="OrthoDB" id="9782700at2"/>
<dbReference type="Pfam" id="PF14743">
    <property type="entry name" value="DNA_ligase_OB_2"/>
    <property type="match status" value="1"/>
</dbReference>
<dbReference type="InterPro" id="IPR012340">
    <property type="entry name" value="NA-bd_OB-fold"/>
</dbReference>
<dbReference type="Pfam" id="PF01068">
    <property type="entry name" value="DNA_ligase_A_M"/>
    <property type="match status" value="1"/>
</dbReference>
<dbReference type="InterPro" id="IPR029319">
    <property type="entry name" value="DNA_ligase_OB"/>
</dbReference>
<dbReference type="InterPro" id="IPR012310">
    <property type="entry name" value="DNA_ligase_ATP-dep_cent"/>
</dbReference>
<name>A0A379B5N9_9PAST</name>
<dbReference type="GO" id="GO:0006260">
    <property type="term" value="P:DNA replication"/>
    <property type="evidence" value="ECO:0007669"/>
    <property type="project" value="UniProtKB-KW"/>
</dbReference>
<dbReference type="GO" id="GO:0006281">
    <property type="term" value="P:DNA repair"/>
    <property type="evidence" value="ECO:0007669"/>
    <property type="project" value="UniProtKB-KW"/>
</dbReference>
<dbReference type="InterPro" id="IPR016059">
    <property type="entry name" value="DNA_ligase_ATP-dep_CS"/>
</dbReference>
<dbReference type="Gene3D" id="3.30.470.30">
    <property type="entry name" value="DNA ligase/mRNA capping enzyme"/>
    <property type="match status" value="1"/>
</dbReference>
<evidence type="ECO:0000256" key="5">
    <source>
        <dbReference type="ARBA" id="ARBA00023204"/>
    </source>
</evidence>
<evidence type="ECO:0000313" key="8">
    <source>
        <dbReference type="EMBL" id="SUB33907.1"/>
    </source>
</evidence>
<evidence type="ECO:0000256" key="6">
    <source>
        <dbReference type="ARBA" id="ARBA00034003"/>
    </source>
</evidence>
<dbReference type="PANTHER" id="PTHR47810:SF1">
    <property type="entry name" value="DNA LIGASE B"/>
    <property type="match status" value="1"/>
</dbReference>
<dbReference type="Proteomes" id="UP000254280">
    <property type="component" value="Unassembled WGS sequence"/>
</dbReference>
<dbReference type="EC" id="6.5.1.1" evidence="8"/>
<proteinExistence type="predicted"/>
<evidence type="ECO:0000256" key="2">
    <source>
        <dbReference type="ARBA" id="ARBA00022598"/>
    </source>
</evidence>
<evidence type="ECO:0000313" key="9">
    <source>
        <dbReference type="Proteomes" id="UP000254280"/>
    </source>
</evidence>
<dbReference type="InterPro" id="IPR050326">
    <property type="entry name" value="NAD_dep_DNA_ligaseB"/>
</dbReference>
<dbReference type="CDD" id="cd08041">
    <property type="entry name" value="OBF_kDNA_ligase_like"/>
    <property type="match status" value="1"/>
</dbReference>
<evidence type="ECO:0000256" key="3">
    <source>
        <dbReference type="ARBA" id="ARBA00022705"/>
    </source>
</evidence>
<evidence type="ECO:0000256" key="1">
    <source>
        <dbReference type="ARBA" id="ARBA00001968"/>
    </source>
</evidence>
<dbReference type="GO" id="GO:0006310">
    <property type="term" value="P:DNA recombination"/>
    <property type="evidence" value="ECO:0007669"/>
    <property type="project" value="InterPro"/>
</dbReference>
<gene>
    <name evidence="8" type="primary">ligA_1</name>
    <name evidence="8" type="ORF">NCTC10699_01542</name>
</gene>
<dbReference type="EMBL" id="UGSS01000002">
    <property type="protein sequence ID" value="SUB33907.1"/>
    <property type="molecule type" value="Genomic_DNA"/>
</dbReference>
<comment type="catalytic activity">
    <reaction evidence="6">
        <text>ATP + (deoxyribonucleotide)n-3'-hydroxyl + 5'-phospho-(deoxyribonucleotide)m = (deoxyribonucleotide)n+m + AMP + diphosphate.</text>
        <dbReference type="EC" id="6.5.1.1"/>
    </reaction>
</comment>
<protein>
    <submittedName>
        <fullName evidence="8">DNA ligase</fullName>
        <ecNumber evidence="8">6.5.1.1</ecNumber>
    </submittedName>
</protein>
<evidence type="ECO:0000259" key="7">
    <source>
        <dbReference type="PROSITE" id="PS50160"/>
    </source>
</evidence>
<dbReference type="CDD" id="cd07896">
    <property type="entry name" value="Adenylation_kDNA_ligase_like"/>
    <property type="match status" value="1"/>
</dbReference>